<name>A0A239DLR1_9ACTN</name>
<evidence type="ECO:0000259" key="2">
    <source>
        <dbReference type="Pfam" id="PF12647"/>
    </source>
</evidence>
<keyword evidence="4" id="KW-1185">Reference proteome</keyword>
<evidence type="ECO:0000313" key="3">
    <source>
        <dbReference type="EMBL" id="SNS33021.1"/>
    </source>
</evidence>
<evidence type="ECO:0000313" key="4">
    <source>
        <dbReference type="Proteomes" id="UP000198318"/>
    </source>
</evidence>
<feature type="domain" description="RNHCP" evidence="2">
    <location>
        <begin position="28"/>
        <end position="116"/>
    </location>
</feature>
<evidence type="ECO:0000256" key="1">
    <source>
        <dbReference type="SAM" id="MobiDB-lite"/>
    </source>
</evidence>
<protein>
    <submittedName>
        <fullName evidence="3">RNHCP domain-containing protein</fullName>
    </submittedName>
</protein>
<gene>
    <name evidence="3" type="ORF">SAMN05443665_1002361</name>
</gene>
<organism evidence="3 4">
    <name type="scientific">Actinomadura meyerae</name>
    <dbReference type="NCBI Taxonomy" id="240840"/>
    <lineage>
        <taxon>Bacteria</taxon>
        <taxon>Bacillati</taxon>
        <taxon>Actinomycetota</taxon>
        <taxon>Actinomycetes</taxon>
        <taxon>Streptosporangiales</taxon>
        <taxon>Thermomonosporaceae</taxon>
        <taxon>Actinomadura</taxon>
    </lineage>
</organism>
<dbReference type="RefSeq" id="WP_089324598.1">
    <property type="nucleotide sequence ID" value="NZ_FZOR01000002.1"/>
</dbReference>
<feature type="compositionally biased region" description="Basic residues" evidence="1">
    <location>
        <begin position="1"/>
        <end position="14"/>
    </location>
</feature>
<dbReference type="EMBL" id="FZOR01000002">
    <property type="protein sequence ID" value="SNS33021.1"/>
    <property type="molecule type" value="Genomic_DNA"/>
</dbReference>
<feature type="region of interest" description="Disordered" evidence="1">
    <location>
        <begin position="1"/>
        <end position="20"/>
    </location>
</feature>
<dbReference type="Proteomes" id="UP000198318">
    <property type="component" value="Unassembled WGS sequence"/>
</dbReference>
<dbReference type="Pfam" id="PF12647">
    <property type="entry name" value="RNHCP"/>
    <property type="match status" value="1"/>
</dbReference>
<dbReference type="InterPro" id="IPR024439">
    <property type="entry name" value="RNHCP"/>
</dbReference>
<dbReference type="OrthoDB" id="9809485at2"/>
<dbReference type="AlphaFoldDB" id="A0A239DLR1"/>
<proteinExistence type="predicted"/>
<reference evidence="3 4" key="1">
    <citation type="submission" date="2017-06" db="EMBL/GenBank/DDBJ databases">
        <authorList>
            <person name="Kim H.J."/>
            <person name="Triplett B.A."/>
        </authorList>
    </citation>
    <scope>NUCLEOTIDE SEQUENCE [LARGE SCALE GENOMIC DNA]</scope>
    <source>
        <strain evidence="3 4">DSM 44715</strain>
    </source>
</reference>
<sequence length="136" mass="14950">MPRRKNPRGRRPQRHKDVLHTGHGPAAAFRCVGCRLEVSLDAPGSAHRNHCPNCLVSLHVDHRVPGDRASACRRRMEPLALSARPDGEWMIIHQCQTCGKVGANRIAGDDNALVLMRLALAPLQDGTIATRTMLTL</sequence>
<accession>A0A239DLR1</accession>